<keyword evidence="7" id="KW-0238">DNA-binding</keyword>
<dbReference type="Proteomes" id="UP000278627">
    <property type="component" value="Unassembled WGS sequence"/>
</dbReference>
<keyword evidence="5" id="KW-0862">Zinc</keyword>
<dbReference type="PROSITE" id="PS51030">
    <property type="entry name" value="NUCLEAR_REC_DBD_2"/>
    <property type="match status" value="1"/>
</dbReference>
<dbReference type="InterPro" id="IPR052496">
    <property type="entry name" value="Orphan_Nuclear_Rcpt"/>
</dbReference>
<dbReference type="InterPro" id="IPR013088">
    <property type="entry name" value="Znf_NHR/GATA"/>
</dbReference>
<evidence type="ECO:0000256" key="4">
    <source>
        <dbReference type="ARBA" id="ARBA00022771"/>
    </source>
</evidence>
<keyword evidence="10" id="KW-0539">Nucleus</keyword>
<dbReference type="WBParaSite" id="BPAG_0000585101-mRNA-1">
    <property type="protein sequence ID" value="BPAG_0000585101-mRNA-1"/>
    <property type="gene ID" value="BPAG_0000585101"/>
</dbReference>
<dbReference type="InterPro" id="IPR001628">
    <property type="entry name" value="Znf_hrmn_rcpt"/>
</dbReference>
<comment type="subcellular location">
    <subcellularLocation>
        <location evidence="1">Nucleus</location>
    </subcellularLocation>
</comment>
<dbReference type="Gene3D" id="3.30.50.10">
    <property type="entry name" value="Erythroid Transcription Factor GATA-1, subunit A"/>
    <property type="match status" value="1"/>
</dbReference>
<dbReference type="SUPFAM" id="SSF57716">
    <property type="entry name" value="Glucocorticoid receptor-like (DNA-binding domain)"/>
    <property type="match status" value="1"/>
</dbReference>
<dbReference type="GO" id="GO:0008270">
    <property type="term" value="F:zinc ion binding"/>
    <property type="evidence" value="ECO:0007669"/>
    <property type="project" value="UniProtKB-KW"/>
</dbReference>
<keyword evidence="13" id="KW-1185">Reference proteome</keyword>
<accession>A0A0N4TCB3</accession>
<sequence length="117" mass="13704">MFCICDRFSYLHFERKKVLIVVISDYRAMDLGEGMCMVCGDRSAGKHYGVMACYGCKGFFRRTIRSGQSYTCRFMQKCSIDKDQRNACRFCRFQRCLEVGMEPDGNIFCWFICKLSK</sequence>
<evidence type="ECO:0000256" key="5">
    <source>
        <dbReference type="ARBA" id="ARBA00022833"/>
    </source>
</evidence>
<comment type="similarity">
    <text evidence="2">Belongs to the nuclear hormone receptor family.</text>
</comment>
<gene>
    <name evidence="12" type="ORF">BPAG_LOCUS5815</name>
</gene>
<evidence type="ECO:0000259" key="11">
    <source>
        <dbReference type="PROSITE" id="PS51030"/>
    </source>
</evidence>
<dbReference type="CDD" id="cd06960">
    <property type="entry name" value="NR_DBD_HNF4A"/>
    <property type="match status" value="1"/>
</dbReference>
<keyword evidence="4" id="KW-0863">Zinc-finger</keyword>
<dbReference type="GO" id="GO:0000978">
    <property type="term" value="F:RNA polymerase II cis-regulatory region sequence-specific DNA binding"/>
    <property type="evidence" value="ECO:0007669"/>
    <property type="project" value="InterPro"/>
</dbReference>
<dbReference type="AlphaFoldDB" id="A0A0N4TCB3"/>
<keyword evidence="8" id="KW-0804">Transcription</keyword>
<evidence type="ECO:0000313" key="13">
    <source>
        <dbReference type="Proteomes" id="UP000278627"/>
    </source>
</evidence>
<evidence type="ECO:0000256" key="6">
    <source>
        <dbReference type="ARBA" id="ARBA00023015"/>
    </source>
</evidence>
<dbReference type="GO" id="GO:0003700">
    <property type="term" value="F:DNA-binding transcription factor activity"/>
    <property type="evidence" value="ECO:0007669"/>
    <property type="project" value="InterPro"/>
</dbReference>
<dbReference type="PRINTS" id="PR00047">
    <property type="entry name" value="STROIDFINGER"/>
</dbReference>
<dbReference type="PROSITE" id="PS00031">
    <property type="entry name" value="NUCLEAR_REC_DBD_1"/>
    <property type="match status" value="1"/>
</dbReference>
<dbReference type="FunFam" id="3.30.50.10:FF:000030">
    <property type="entry name" value="Nuclear Hormone Receptor family"/>
    <property type="match status" value="1"/>
</dbReference>
<evidence type="ECO:0000313" key="14">
    <source>
        <dbReference type="WBParaSite" id="BPAG_0000585101-mRNA-1"/>
    </source>
</evidence>
<evidence type="ECO:0000256" key="1">
    <source>
        <dbReference type="ARBA" id="ARBA00004123"/>
    </source>
</evidence>
<feature type="domain" description="Nuclear receptor" evidence="11">
    <location>
        <begin position="33"/>
        <end position="108"/>
    </location>
</feature>
<dbReference type="PANTHER" id="PTHR47519:SF5">
    <property type="entry name" value="NUCLEAR HORMONE RECEPTOR E75"/>
    <property type="match status" value="1"/>
</dbReference>
<dbReference type="PANTHER" id="PTHR47519">
    <property type="entry name" value="NUCLEAR HORMONE RECEPTOR FAMILY MEMBER NHR-31-RELATED"/>
    <property type="match status" value="1"/>
</dbReference>
<evidence type="ECO:0000256" key="3">
    <source>
        <dbReference type="ARBA" id="ARBA00022723"/>
    </source>
</evidence>
<evidence type="ECO:0000256" key="7">
    <source>
        <dbReference type="ARBA" id="ARBA00023125"/>
    </source>
</evidence>
<evidence type="ECO:0000256" key="10">
    <source>
        <dbReference type="ARBA" id="ARBA00023242"/>
    </source>
</evidence>
<evidence type="ECO:0000256" key="8">
    <source>
        <dbReference type="ARBA" id="ARBA00023163"/>
    </source>
</evidence>
<keyword evidence="3" id="KW-0479">Metal-binding</keyword>
<evidence type="ECO:0000313" key="12">
    <source>
        <dbReference type="EMBL" id="VDN87001.1"/>
    </source>
</evidence>
<dbReference type="GO" id="GO:0005634">
    <property type="term" value="C:nucleus"/>
    <property type="evidence" value="ECO:0007669"/>
    <property type="project" value="UniProtKB-SubCell"/>
</dbReference>
<reference evidence="12 13" key="2">
    <citation type="submission" date="2018-11" db="EMBL/GenBank/DDBJ databases">
        <authorList>
            <consortium name="Pathogen Informatics"/>
        </authorList>
    </citation>
    <scope>NUCLEOTIDE SEQUENCE [LARGE SCALE GENOMIC DNA]</scope>
</reference>
<dbReference type="SMART" id="SM00399">
    <property type="entry name" value="ZnF_C4"/>
    <property type="match status" value="1"/>
</dbReference>
<keyword evidence="9" id="KW-0675">Receptor</keyword>
<dbReference type="InterPro" id="IPR049636">
    <property type="entry name" value="HNF4-like_DBD"/>
</dbReference>
<dbReference type="STRING" id="6280.A0A0N4TCB3"/>
<proteinExistence type="inferred from homology"/>
<dbReference type="Pfam" id="PF00105">
    <property type="entry name" value="zf-C4"/>
    <property type="match status" value="1"/>
</dbReference>
<reference evidence="14" key="1">
    <citation type="submission" date="2017-02" db="UniProtKB">
        <authorList>
            <consortium name="WormBaseParasite"/>
        </authorList>
    </citation>
    <scope>IDENTIFICATION</scope>
</reference>
<evidence type="ECO:0000256" key="2">
    <source>
        <dbReference type="ARBA" id="ARBA00005993"/>
    </source>
</evidence>
<protein>
    <submittedName>
        <fullName evidence="14">Nuclear receptor domain-containing protein</fullName>
    </submittedName>
</protein>
<name>A0A0N4TCB3_BRUPA</name>
<evidence type="ECO:0000256" key="9">
    <source>
        <dbReference type="ARBA" id="ARBA00023170"/>
    </source>
</evidence>
<keyword evidence="6" id="KW-0805">Transcription regulation</keyword>
<organism evidence="14">
    <name type="scientific">Brugia pahangi</name>
    <name type="common">Filarial nematode worm</name>
    <dbReference type="NCBI Taxonomy" id="6280"/>
    <lineage>
        <taxon>Eukaryota</taxon>
        <taxon>Metazoa</taxon>
        <taxon>Ecdysozoa</taxon>
        <taxon>Nematoda</taxon>
        <taxon>Chromadorea</taxon>
        <taxon>Rhabditida</taxon>
        <taxon>Spirurina</taxon>
        <taxon>Spiruromorpha</taxon>
        <taxon>Filarioidea</taxon>
        <taxon>Onchocercidae</taxon>
        <taxon>Brugia</taxon>
    </lineage>
</organism>
<dbReference type="EMBL" id="UZAD01004547">
    <property type="protein sequence ID" value="VDN87001.1"/>
    <property type="molecule type" value="Genomic_DNA"/>
</dbReference>